<evidence type="ECO:0000256" key="5">
    <source>
        <dbReference type="ARBA" id="ARBA00022989"/>
    </source>
</evidence>
<keyword evidence="12" id="KW-0479">Metal-binding</keyword>
<comment type="catalytic activity">
    <reaction evidence="11">
        <text>fluoride(in) = fluoride(out)</text>
        <dbReference type="Rhea" id="RHEA:76159"/>
        <dbReference type="ChEBI" id="CHEBI:17051"/>
    </reaction>
    <physiologicalReaction direction="left-to-right" evidence="11">
        <dbReference type="Rhea" id="RHEA:76160"/>
    </physiologicalReaction>
</comment>
<dbReference type="OrthoDB" id="9806299at2"/>
<dbReference type="GO" id="GO:0062054">
    <property type="term" value="F:fluoride channel activity"/>
    <property type="evidence" value="ECO:0007669"/>
    <property type="project" value="UniProtKB-UniRule"/>
</dbReference>
<dbReference type="NCBIfam" id="NF010791">
    <property type="entry name" value="PRK14195.1"/>
    <property type="match status" value="1"/>
</dbReference>
<feature type="binding site" evidence="12">
    <location>
        <position position="79"/>
    </location>
    <ligand>
        <name>Na(+)</name>
        <dbReference type="ChEBI" id="CHEBI:29101"/>
        <note>structural</note>
    </ligand>
</feature>
<keyword evidence="9 12" id="KW-0407">Ion channel</keyword>
<evidence type="ECO:0000256" key="7">
    <source>
        <dbReference type="ARBA" id="ARBA00023065"/>
    </source>
</evidence>
<dbReference type="EMBL" id="AWFF01000036">
    <property type="protein sequence ID" value="KCZ54669.1"/>
    <property type="molecule type" value="Genomic_DNA"/>
</dbReference>
<dbReference type="GO" id="GO:0140114">
    <property type="term" value="P:cellular detoxification of fluoride"/>
    <property type="evidence" value="ECO:0007669"/>
    <property type="project" value="UniProtKB-UniRule"/>
</dbReference>
<keyword evidence="2 12" id="KW-1003">Cell membrane</keyword>
<dbReference type="AlphaFoldDB" id="A0A062UDN2"/>
<name>A0A062UDN2_9PROT</name>
<evidence type="ECO:0000256" key="2">
    <source>
        <dbReference type="ARBA" id="ARBA00022475"/>
    </source>
</evidence>
<dbReference type="PATRIC" id="fig|1280946.3.peg.1819"/>
<keyword evidence="5 12" id="KW-1133">Transmembrane helix</keyword>
<dbReference type="InterPro" id="IPR003691">
    <property type="entry name" value="FluC"/>
</dbReference>
<dbReference type="RefSeq" id="WP_034795935.1">
    <property type="nucleotide sequence ID" value="NZ_AWFF01000036.1"/>
</dbReference>
<accession>A0A062UDN2</accession>
<keyword evidence="7 12" id="KW-0406">Ion transport</keyword>
<reference evidence="13 14" key="1">
    <citation type="journal article" date="2014" name="Antonie Van Leeuwenhoek">
        <title>Hyphomonas beringensis sp. nov. and Hyphomonas chukchiensis sp. nov., isolated from surface seawater of the Bering Sea and Chukchi Sea.</title>
        <authorList>
            <person name="Li C."/>
            <person name="Lai Q."/>
            <person name="Li G."/>
            <person name="Dong C."/>
            <person name="Wang J."/>
            <person name="Liao Y."/>
            <person name="Shao Z."/>
        </authorList>
    </citation>
    <scope>NUCLEOTIDE SEQUENCE [LARGE SCALE GENOMIC DNA]</scope>
    <source>
        <strain evidence="13 14">25B14_1</strain>
    </source>
</reference>
<keyword evidence="6 12" id="KW-0915">Sodium</keyword>
<dbReference type="PANTHER" id="PTHR28259">
    <property type="entry name" value="FLUORIDE EXPORT PROTEIN 1-RELATED"/>
    <property type="match status" value="1"/>
</dbReference>
<dbReference type="GO" id="GO:0005886">
    <property type="term" value="C:plasma membrane"/>
    <property type="evidence" value="ECO:0007669"/>
    <property type="project" value="UniProtKB-SubCell"/>
</dbReference>
<protein>
    <recommendedName>
        <fullName evidence="12">Fluoride-specific ion channel FluC</fullName>
    </recommendedName>
</protein>
<comment type="similarity">
    <text evidence="10 12">Belongs to the fluoride channel Fluc/FEX (TC 1.A.43) family.</text>
</comment>
<dbReference type="HAMAP" id="MF_00454">
    <property type="entry name" value="FluC"/>
    <property type="match status" value="1"/>
</dbReference>
<evidence type="ECO:0000256" key="8">
    <source>
        <dbReference type="ARBA" id="ARBA00023136"/>
    </source>
</evidence>
<feature type="binding site" evidence="12">
    <location>
        <position position="76"/>
    </location>
    <ligand>
        <name>Na(+)</name>
        <dbReference type="ChEBI" id="CHEBI:29101"/>
        <note>structural</note>
    </ligand>
</feature>
<dbReference type="Pfam" id="PF02537">
    <property type="entry name" value="CRCB"/>
    <property type="match status" value="1"/>
</dbReference>
<proteinExistence type="inferred from homology"/>
<dbReference type="Proteomes" id="UP000027037">
    <property type="component" value="Unassembled WGS sequence"/>
</dbReference>
<evidence type="ECO:0000256" key="10">
    <source>
        <dbReference type="ARBA" id="ARBA00035120"/>
    </source>
</evidence>
<feature type="transmembrane region" description="Helical" evidence="12">
    <location>
        <begin position="68"/>
        <end position="88"/>
    </location>
</feature>
<dbReference type="PANTHER" id="PTHR28259:SF1">
    <property type="entry name" value="FLUORIDE EXPORT PROTEIN 1-RELATED"/>
    <property type="match status" value="1"/>
</dbReference>
<feature type="transmembrane region" description="Helical" evidence="12">
    <location>
        <begin position="100"/>
        <end position="122"/>
    </location>
</feature>
<evidence type="ECO:0000256" key="4">
    <source>
        <dbReference type="ARBA" id="ARBA00022692"/>
    </source>
</evidence>
<evidence type="ECO:0000256" key="1">
    <source>
        <dbReference type="ARBA" id="ARBA00004651"/>
    </source>
</evidence>
<feature type="transmembrane region" description="Helical" evidence="12">
    <location>
        <begin position="36"/>
        <end position="56"/>
    </location>
</feature>
<evidence type="ECO:0000256" key="9">
    <source>
        <dbReference type="ARBA" id="ARBA00023303"/>
    </source>
</evidence>
<dbReference type="eggNOG" id="COG0239">
    <property type="taxonomic scope" value="Bacteria"/>
</dbReference>
<evidence type="ECO:0000256" key="3">
    <source>
        <dbReference type="ARBA" id="ARBA00022519"/>
    </source>
</evidence>
<dbReference type="GO" id="GO:0046872">
    <property type="term" value="F:metal ion binding"/>
    <property type="evidence" value="ECO:0007669"/>
    <property type="project" value="UniProtKB-KW"/>
</dbReference>
<comment type="function">
    <text evidence="12">Fluoride-specific ion channel. Important for reducing fluoride concentration in the cell, thus reducing its toxicity.</text>
</comment>
<comment type="subcellular location">
    <subcellularLocation>
        <location evidence="1 12">Cell membrane</location>
        <topology evidence="1 12">Multi-pass membrane protein</topology>
    </subcellularLocation>
</comment>
<evidence type="ECO:0000256" key="6">
    <source>
        <dbReference type="ARBA" id="ARBA00023053"/>
    </source>
</evidence>
<dbReference type="STRING" id="1280946.HY29_14040"/>
<keyword evidence="4 12" id="KW-0812">Transmembrane</keyword>
<evidence type="ECO:0000313" key="13">
    <source>
        <dbReference type="EMBL" id="KCZ54669.1"/>
    </source>
</evidence>
<sequence>MNGFLAVAAGGALGAALRHGVGLLAVRHLPAGWPHGTFLVNILGSLLMGLFIGWLALRSQGEPQAMRLFLATGLLGGFTTFSAFSLEVSNFIRSGDVTKAALYAVLSVTLGLLALFIGLWIARKVFA</sequence>
<keyword evidence="3" id="KW-0997">Cell inner membrane</keyword>
<dbReference type="NCBIfam" id="TIGR00494">
    <property type="entry name" value="crcB"/>
    <property type="match status" value="1"/>
</dbReference>
<keyword evidence="14" id="KW-1185">Reference proteome</keyword>
<comment type="activity regulation">
    <text evidence="12">Na(+) is not transported, but it plays an essential structural role and its presence is essential for fluoride channel function.</text>
</comment>
<keyword evidence="8 12" id="KW-0472">Membrane</keyword>
<evidence type="ECO:0000313" key="14">
    <source>
        <dbReference type="Proteomes" id="UP000027037"/>
    </source>
</evidence>
<evidence type="ECO:0000256" key="12">
    <source>
        <dbReference type="HAMAP-Rule" id="MF_00454"/>
    </source>
</evidence>
<comment type="caution">
    <text evidence="13">The sequence shown here is derived from an EMBL/GenBank/DDBJ whole genome shotgun (WGS) entry which is preliminary data.</text>
</comment>
<keyword evidence="12" id="KW-0813">Transport</keyword>
<evidence type="ECO:0000256" key="11">
    <source>
        <dbReference type="ARBA" id="ARBA00035585"/>
    </source>
</evidence>
<gene>
    <name evidence="12" type="primary">fluC</name>
    <name evidence="12" type="synonym">crcB</name>
    <name evidence="13" type="ORF">HY29_14040</name>
</gene>
<organism evidence="13 14">
    <name type="scientific">Hyphomonas beringensis</name>
    <dbReference type="NCBI Taxonomy" id="1280946"/>
    <lineage>
        <taxon>Bacteria</taxon>
        <taxon>Pseudomonadati</taxon>
        <taxon>Pseudomonadota</taxon>
        <taxon>Alphaproteobacteria</taxon>
        <taxon>Hyphomonadales</taxon>
        <taxon>Hyphomonadaceae</taxon>
        <taxon>Hyphomonas</taxon>
    </lineage>
</organism>